<dbReference type="GO" id="GO:0003677">
    <property type="term" value="F:DNA binding"/>
    <property type="evidence" value="ECO:0007669"/>
    <property type="project" value="UniProtKB-KW"/>
</dbReference>
<comment type="similarity">
    <text evidence="1">Belongs to the CdaR family.</text>
</comment>
<accession>A0A1T4PXH9</accession>
<dbReference type="PANTHER" id="PTHR33744:SF1">
    <property type="entry name" value="DNA-BINDING TRANSCRIPTIONAL ACTIVATOR ADER"/>
    <property type="match status" value="1"/>
</dbReference>
<gene>
    <name evidence="4" type="ORF">SAMN02745973_02232</name>
</gene>
<evidence type="ECO:0000313" key="5">
    <source>
        <dbReference type="Proteomes" id="UP000196365"/>
    </source>
</evidence>
<evidence type="ECO:0000313" key="4">
    <source>
        <dbReference type="EMBL" id="SJZ96036.1"/>
    </source>
</evidence>
<dbReference type="Pfam" id="PF17853">
    <property type="entry name" value="GGDEF_2"/>
    <property type="match status" value="1"/>
</dbReference>
<dbReference type="OrthoDB" id="9792148at2"/>
<evidence type="ECO:0000256" key="1">
    <source>
        <dbReference type="ARBA" id="ARBA00006754"/>
    </source>
</evidence>
<dbReference type="Pfam" id="PF13556">
    <property type="entry name" value="HTH_30"/>
    <property type="match status" value="1"/>
</dbReference>
<protein>
    <submittedName>
        <fullName evidence="4">DNA-binding transcriptional regulator, PucR family</fullName>
    </submittedName>
</protein>
<evidence type="ECO:0000259" key="3">
    <source>
        <dbReference type="Pfam" id="PF17853"/>
    </source>
</evidence>
<reference evidence="4 5" key="1">
    <citation type="submission" date="2017-02" db="EMBL/GenBank/DDBJ databases">
        <authorList>
            <person name="Peterson S.W."/>
        </authorList>
    </citation>
    <scope>NUCLEOTIDE SEQUENCE [LARGE SCALE GENOMIC DNA]</scope>
    <source>
        <strain evidence="4 5">DSM 15102</strain>
    </source>
</reference>
<dbReference type="Gene3D" id="1.10.10.2840">
    <property type="entry name" value="PucR C-terminal helix-turn-helix domain"/>
    <property type="match status" value="1"/>
</dbReference>
<evidence type="ECO:0000259" key="2">
    <source>
        <dbReference type="Pfam" id="PF13556"/>
    </source>
</evidence>
<dbReference type="EMBL" id="FUWV01000023">
    <property type="protein sequence ID" value="SJZ96036.1"/>
    <property type="molecule type" value="Genomic_DNA"/>
</dbReference>
<dbReference type="Proteomes" id="UP000196365">
    <property type="component" value="Unassembled WGS sequence"/>
</dbReference>
<dbReference type="InterPro" id="IPR041522">
    <property type="entry name" value="CdaR_GGDEF"/>
</dbReference>
<feature type="domain" description="PucR C-terminal helix-turn-helix" evidence="2">
    <location>
        <begin position="353"/>
        <end position="410"/>
    </location>
</feature>
<feature type="domain" description="CdaR GGDEF-like" evidence="3">
    <location>
        <begin position="185"/>
        <end position="299"/>
    </location>
</feature>
<dbReference type="AlphaFoldDB" id="A0A1T4PXH9"/>
<organism evidence="4 5">
    <name type="scientific">Garciella nitratireducens DSM 15102</name>
    <dbReference type="NCBI Taxonomy" id="1121911"/>
    <lineage>
        <taxon>Bacteria</taxon>
        <taxon>Bacillati</taxon>
        <taxon>Bacillota</taxon>
        <taxon>Clostridia</taxon>
        <taxon>Eubacteriales</taxon>
        <taxon>Eubacteriaceae</taxon>
        <taxon>Garciella</taxon>
    </lineage>
</organism>
<proteinExistence type="inferred from homology"/>
<name>A0A1T4PXH9_9FIRM</name>
<keyword evidence="4" id="KW-0238">DNA-binding</keyword>
<dbReference type="RefSeq" id="WP_087679550.1">
    <property type="nucleotide sequence ID" value="NZ_FUWV01000023.1"/>
</dbReference>
<dbReference type="InterPro" id="IPR051448">
    <property type="entry name" value="CdaR-like_regulators"/>
</dbReference>
<sequence>MKESKKDTEFPHKIVERSSCSFHTLADEIANQIGYPITIEDAFHHLISYSRHQGKIDQARVDTIINKKVPDKVINSLWKSGIMKQILEKEEPIIVPAKEKVGLGNRVVISMKYDSRIIGFIWVHINKKMLTPFQLQLLKKSANLVKYELLHYSTKANEEEKRREFFFHLLSGFCQQKENMLIQETNLNISSDQRCTIVIIHFNKEIDSKIQEYISNYIKNIYLPQVISFIFDQDQVIFLMGEKNTKENGKNILLFIQNFIREIYQQLQIKDIIGVFGMSYQSLAYMKDSYEQALKVLELKRKFPIELASVYGYHQLGIYQFIDEIYQNRIRTHYRNEKIQRLKEYDYHHNTDLLSTLEIYLDCDCNSQKASEKIHIHPNTLNYRLKRVIEIGQLDFSNFNEKTTLYIDLKLEKNFYK</sequence>
<keyword evidence="5" id="KW-1185">Reference proteome</keyword>
<dbReference type="InterPro" id="IPR042070">
    <property type="entry name" value="PucR_C-HTH_sf"/>
</dbReference>
<dbReference type="InterPro" id="IPR025736">
    <property type="entry name" value="PucR_C-HTH_dom"/>
</dbReference>
<dbReference type="PANTHER" id="PTHR33744">
    <property type="entry name" value="CARBOHYDRATE DIACID REGULATOR"/>
    <property type="match status" value="1"/>
</dbReference>